<dbReference type="PROSITE" id="PS51186">
    <property type="entry name" value="GNAT"/>
    <property type="match status" value="1"/>
</dbReference>
<dbReference type="RefSeq" id="WP_029720093.1">
    <property type="nucleotide sequence ID" value="NZ_JAJUIW010000025.1"/>
</dbReference>
<dbReference type="InterPro" id="IPR000182">
    <property type="entry name" value="GNAT_dom"/>
</dbReference>
<dbReference type="CDD" id="cd04301">
    <property type="entry name" value="NAT_SF"/>
    <property type="match status" value="1"/>
</dbReference>
<dbReference type="Gene3D" id="3.40.630.30">
    <property type="match status" value="1"/>
</dbReference>
<dbReference type="PANTHER" id="PTHR42791">
    <property type="entry name" value="GNAT FAMILY ACETYLTRANSFERASE"/>
    <property type="match status" value="1"/>
</dbReference>
<dbReference type="eggNOG" id="COG0456">
    <property type="taxonomic scope" value="Bacteria"/>
</dbReference>
<sequence>MLRTGIREDRFTRTAVGEDAAEISDLLGQAYQDEPRMVALLPDPEHRRTKLSELFSLLLDQDSRHRESELSVRGGRIEAVAVWDRPTGVPDRLGYRLVQLPALLSVFRWRIPETMRALETLNTETGHRPDEPHWRLFALGTTPSARGRGLAGELLERGLSRADAQDVPVYTEAATHAAVASFQRRGFRIIQEYTVPSGLTVFGLWRDPA</sequence>
<evidence type="ECO:0000313" key="2">
    <source>
        <dbReference type="EMBL" id="KEI44175.1"/>
    </source>
</evidence>
<accession>A0A073AXR8</accession>
<evidence type="ECO:0000259" key="1">
    <source>
        <dbReference type="PROSITE" id="PS51186"/>
    </source>
</evidence>
<dbReference type="PANTHER" id="PTHR42791:SF1">
    <property type="entry name" value="N-ACETYLTRANSFERASE DOMAIN-CONTAINING PROTEIN"/>
    <property type="match status" value="1"/>
</dbReference>
<dbReference type="EMBL" id="JNVU01000029">
    <property type="protein sequence ID" value="KEI44175.1"/>
    <property type="molecule type" value="Genomic_DNA"/>
</dbReference>
<dbReference type="Pfam" id="PF00583">
    <property type="entry name" value="Acetyltransf_1"/>
    <property type="match status" value="1"/>
</dbReference>
<feature type="domain" description="N-acetyltransferase" evidence="1">
    <location>
        <begin position="75"/>
        <end position="207"/>
    </location>
</feature>
<dbReference type="STRING" id="28042.GU90_11930"/>
<dbReference type="AlphaFoldDB" id="A0A073AXR8"/>
<protein>
    <recommendedName>
        <fullName evidence="1">N-acetyltransferase domain-containing protein</fullName>
    </recommendedName>
</protein>
<evidence type="ECO:0000313" key="3">
    <source>
        <dbReference type="Proteomes" id="UP000031419"/>
    </source>
</evidence>
<reference evidence="2 3" key="1">
    <citation type="submission" date="2014-06" db="EMBL/GenBank/DDBJ databases">
        <title>Saccharopolyspora rectivirgula DSM-43113 Genome sequencing.</title>
        <authorList>
            <person name="Barrera C."/>
            <person name="Millon L."/>
            <person name="Rognon B."/>
            <person name="Zaugg C."/>
            <person name="Monod M."/>
        </authorList>
    </citation>
    <scope>NUCLEOTIDE SEQUENCE [LARGE SCALE GENOMIC DNA]</scope>
    <source>
        <strain evidence="2 3">DSM 43113</strain>
    </source>
</reference>
<dbReference type="Proteomes" id="UP000031419">
    <property type="component" value="Unassembled WGS sequence"/>
</dbReference>
<dbReference type="InterPro" id="IPR016181">
    <property type="entry name" value="Acyl_CoA_acyltransferase"/>
</dbReference>
<dbReference type="OrthoDB" id="7057833at2"/>
<proteinExistence type="predicted"/>
<gene>
    <name evidence="2" type="ORF">GU90_11930</name>
</gene>
<dbReference type="InterPro" id="IPR052523">
    <property type="entry name" value="Trichothecene_AcTrans"/>
</dbReference>
<name>A0A073AXR8_9PSEU</name>
<organism evidence="2 3">
    <name type="scientific">Saccharopolyspora rectivirgula</name>
    <dbReference type="NCBI Taxonomy" id="28042"/>
    <lineage>
        <taxon>Bacteria</taxon>
        <taxon>Bacillati</taxon>
        <taxon>Actinomycetota</taxon>
        <taxon>Actinomycetes</taxon>
        <taxon>Pseudonocardiales</taxon>
        <taxon>Pseudonocardiaceae</taxon>
        <taxon>Saccharopolyspora</taxon>
    </lineage>
</organism>
<dbReference type="GO" id="GO:0016747">
    <property type="term" value="F:acyltransferase activity, transferring groups other than amino-acyl groups"/>
    <property type="evidence" value="ECO:0007669"/>
    <property type="project" value="InterPro"/>
</dbReference>
<comment type="caution">
    <text evidence="2">The sequence shown here is derived from an EMBL/GenBank/DDBJ whole genome shotgun (WGS) entry which is preliminary data.</text>
</comment>
<keyword evidence="3" id="KW-1185">Reference proteome</keyword>
<dbReference type="SUPFAM" id="SSF55729">
    <property type="entry name" value="Acyl-CoA N-acyltransferases (Nat)"/>
    <property type="match status" value="1"/>
</dbReference>